<reference evidence="1 3" key="1">
    <citation type="submission" date="2015-07" db="EMBL/GenBank/DDBJ databases">
        <authorList>
            <person name="Cajimat M.N.B."/>
            <person name="Milazzo M.L."/>
            <person name="Fulhorst C.F."/>
        </authorList>
    </citation>
    <scope>NUCLEOTIDE SEQUENCE [LARGE SCALE GENOMIC DNA]</scope>
    <source>
        <strain evidence="1">Single colony</strain>
    </source>
</reference>
<keyword evidence="3" id="KW-1185">Reference proteome</keyword>
<evidence type="ECO:0000313" key="2">
    <source>
        <dbReference type="EMBL" id="PRQ72585.1"/>
    </source>
</evidence>
<dbReference type="EMBL" id="LCTV02000009">
    <property type="protein sequence ID" value="PRQ72585.1"/>
    <property type="molecule type" value="Genomic_DNA"/>
</dbReference>
<reference evidence="2 4" key="2">
    <citation type="journal article" date="2018" name="Elife">
        <title>Functional genomics of lipid metabolism in the oleaginous yeast Rhodosporidium toruloides.</title>
        <authorList>
            <person name="Coradetti S.T."/>
            <person name="Pinel D."/>
            <person name="Geiselman G."/>
            <person name="Ito M."/>
            <person name="Mondo S."/>
            <person name="Reilly M.C."/>
            <person name="Cheng Y.F."/>
            <person name="Bauer S."/>
            <person name="Grigoriev I."/>
            <person name="Gladden J.M."/>
            <person name="Simmons B.A."/>
            <person name="Brem R."/>
            <person name="Arkin A.P."/>
            <person name="Skerker J.M."/>
        </authorList>
    </citation>
    <scope>NUCLEOTIDE SEQUENCE [LARGE SCALE GENOMIC DNA]</scope>
    <source>
        <strain evidence="2 4">NBRC 0880</strain>
    </source>
</reference>
<dbReference type="Proteomes" id="UP000199069">
    <property type="component" value="Unassembled WGS sequence"/>
</dbReference>
<gene>
    <name evidence="1" type="primary">FGENESH: predicted gene_9.211</name>
    <name evidence="2" type="ORF">AAT19DRAFT_16509</name>
    <name evidence="1" type="ORF">BN2166_0048650</name>
</gene>
<organism evidence="1 3">
    <name type="scientific">Rhodotorula toruloides</name>
    <name type="common">Yeast</name>
    <name type="synonym">Rhodosporidium toruloides</name>
    <dbReference type="NCBI Taxonomy" id="5286"/>
    <lineage>
        <taxon>Eukaryota</taxon>
        <taxon>Fungi</taxon>
        <taxon>Dikarya</taxon>
        <taxon>Basidiomycota</taxon>
        <taxon>Pucciniomycotina</taxon>
        <taxon>Microbotryomycetes</taxon>
        <taxon>Sporidiobolales</taxon>
        <taxon>Sporidiobolaceae</taxon>
        <taxon>Rhodotorula</taxon>
    </lineage>
</organism>
<accession>A0A0K3CH14</accession>
<evidence type="ECO:0000313" key="1">
    <source>
        <dbReference type="EMBL" id="CTR09004.1"/>
    </source>
</evidence>
<protein>
    <submittedName>
        <fullName evidence="1 2">Putative chloride channel</fullName>
    </submittedName>
</protein>
<name>A0A0K3CH14_RHOTO</name>
<evidence type="ECO:0000313" key="3">
    <source>
        <dbReference type="Proteomes" id="UP000199069"/>
    </source>
</evidence>
<dbReference type="OrthoDB" id="2519331at2759"/>
<dbReference type="EMBL" id="CWKI01000009">
    <property type="protein sequence ID" value="CTR09004.1"/>
    <property type="molecule type" value="Genomic_DNA"/>
</dbReference>
<sequence>MGRDYWASVWLAFGAYVRAPELYLAAKLYYDVFQGPLMALSLIHLRQANGTLDGGVASRLPSELWTMLDSAVHEAAQAMLEMAVHDLTVASTCDECRIELPKAKVLLSWGDNPYVASTRSWHGCRACEKKAQSSTGHIYSLNVLPFLEEYGLTTEWYKHPESYEVEDYVPGYQTAEELEETEKYGNREVDVRARVLLQPFDLLAAEQLRKCGTSTSCGYDEREFGSSQVLTRDKLCKVLQDPHLLNLYRRFFADWPMGADGAKTEPQLHLRCVGQSG</sequence>
<evidence type="ECO:0000313" key="4">
    <source>
        <dbReference type="Proteomes" id="UP000239560"/>
    </source>
</evidence>
<proteinExistence type="predicted"/>
<dbReference type="AlphaFoldDB" id="A0A0K3CH14"/>
<dbReference type="Proteomes" id="UP000239560">
    <property type="component" value="Unassembled WGS sequence"/>
</dbReference>